<protein>
    <recommendedName>
        <fullName evidence="2">acetyl-CoA carboxytransferase</fullName>
        <ecNumber evidence="2">2.1.3.15</ecNumber>
    </recommendedName>
</protein>
<dbReference type="SUPFAM" id="SSF52096">
    <property type="entry name" value="ClpP/crotonase"/>
    <property type="match status" value="1"/>
</dbReference>
<evidence type="ECO:0000256" key="4">
    <source>
        <dbReference type="ARBA" id="ARBA00022679"/>
    </source>
</evidence>
<keyword evidence="6" id="KW-0276">Fatty acid metabolism</keyword>
<comment type="caution">
    <text evidence="12">The sequence shown here is derived from an EMBL/GenBank/DDBJ whole genome shotgun (WGS) entry which is preliminary data.</text>
</comment>
<keyword evidence="5" id="KW-0547">Nucleotide-binding</keyword>
<evidence type="ECO:0000313" key="12">
    <source>
        <dbReference type="EMBL" id="MFC6170573.1"/>
    </source>
</evidence>
<keyword evidence="4 12" id="KW-0808">Transferase</keyword>
<evidence type="ECO:0000313" key="13">
    <source>
        <dbReference type="Proteomes" id="UP001596289"/>
    </source>
</evidence>
<dbReference type="Pfam" id="PF03255">
    <property type="entry name" value="ACCA"/>
    <property type="match status" value="1"/>
</dbReference>
<comment type="pathway">
    <text evidence="1">Lipid metabolism; malonyl-CoA biosynthesis; malonyl-CoA from acetyl-CoA: step 1/1.</text>
</comment>
<reference evidence="13" key="1">
    <citation type="journal article" date="2019" name="Int. J. Syst. Evol. Microbiol.">
        <title>The Global Catalogue of Microorganisms (GCM) 10K type strain sequencing project: providing services to taxonomists for standard genome sequencing and annotation.</title>
        <authorList>
            <consortium name="The Broad Institute Genomics Platform"/>
            <consortium name="The Broad Institute Genome Sequencing Center for Infectious Disease"/>
            <person name="Wu L."/>
            <person name="Ma J."/>
        </authorList>
    </citation>
    <scope>NUCLEOTIDE SEQUENCE [LARGE SCALE GENOMIC DNA]</scope>
    <source>
        <strain evidence="13">CCM 8904</strain>
    </source>
</reference>
<evidence type="ECO:0000256" key="6">
    <source>
        <dbReference type="ARBA" id="ARBA00022832"/>
    </source>
</evidence>
<dbReference type="RefSeq" id="WP_125552330.1">
    <property type="nucleotide sequence ID" value="NZ_JBHSSL010000047.1"/>
</dbReference>
<dbReference type="EMBL" id="JBHSSL010000047">
    <property type="protein sequence ID" value="MFC6170573.1"/>
    <property type="molecule type" value="Genomic_DNA"/>
</dbReference>
<evidence type="ECO:0000256" key="8">
    <source>
        <dbReference type="ARBA" id="ARBA00023098"/>
    </source>
</evidence>
<evidence type="ECO:0000256" key="10">
    <source>
        <dbReference type="ARBA" id="ARBA00049152"/>
    </source>
</evidence>
<evidence type="ECO:0000259" key="11">
    <source>
        <dbReference type="PROSITE" id="PS50989"/>
    </source>
</evidence>
<dbReference type="InterPro" id="IPR029045">
    <property type="entry name" value="ClpP/crotonase-like_dom_sf"/>
</dbReference>
<dbReference type="InterPro" id="IPR011763">
    <property type="entry name" value="COA_CT_C"/>
</dbReference>
<dbReference type="PANTHER" id="PTHR42853:SF3">
    <property type="entry name" value="ACETYL-COENZYME A CARBOXYLASE CARBOXYL TRANSFERASE SUBUNIT ALPHA, CHLOROPLASTIC"/>
    <property type="match status" value="1"/>
</dbReference>
<comment type="catalytic activity">
    <reaction evidence="10">
        <text>N(6)-carboxybiotinyl-L-lysyl-[protein] + acetyl-CoA = N(6)-biotinyl-L-lysyl-[protein] + malonyl-CoA</text>
        <dbReference type="Rhea" id="RHEA:54728"/>
        <dbReference type="Rhea" id="RHEA-COMP:10505"/>
        <dbReference type="Rhea" id="RHEA-COMP:10506"/>
        <dbReference type="ChEBI" id="CHEBI:57288"/>
        <dbReference type="ChEBI" id="CHEBI:57384"/>
        <dbReference type="ChEBI" id="CHEBI:83144"/>
        <dbReference type="ChEBI" id="CHEBI:83145"/>
        <dbReference type="EC" id="2.1.3.15"/>
    </reaction>
</comment>
<dbReference type="Gene3D" id="3.90.226.10">
    <property type="entry name" value="2-enoyl-CoA Hydratase, Chain A, domain 1"/>
    <property type="match status" value="1"/>
</dbReference>
<dbReference type="InterPro" id="IPR001095">
    <property type="entry name" value="Acetyl_CoA_COase_a_su"/>
</dbReference>
<keyword evidence="3" id="KW-0444">Lipid biosynthesis</keyword>
<dbReference type="PRINTS" id="PR01069">
    <property type="entry name" value="ACCCTRFRASEA"/>
</dbReference>
<evidence type="ECO:0000256" key="3">
    <source>
        <dbReference type="ARBA" id="ARBA00022516"/>
    </source>
</evidence>
<keyword evidence="9" id="KW-0275">Fatty acid biosynthesis</keyword>
<gene>
    <name evidence="12" type="ORF">ACFQGP_08295</name>
</gene>
<evidence type="ECO:0000256" key="1">
    <source>
        <dbReference type="ARBA" id="ARBA00004956"/>
    </source>
</evidence>
<name>A0ABW1RCT0_9LACO</name>
<evidence type="ECO:0000256" key="9">
    <source>
        <dbReference type="ARBA" id="ARBA00023160"/>
    </source>
</evidence>
<evidence type="ECO:0000256" key="2">
    <source>
        <dbReference type="ARBA" id="ARBA00011883"/>
    </source>
</evidence>
<dbReference type="PROSITE" id="PS50989">
    <property type="entry name" value="COA_CT_CTER"/>
    <property type="match status" value="1"/>
</dbReference>
<accession>A0ABW1RCT0</accession>
<keyword evidence="8" id="KW-0443">Lipid metabolism</keyword>
<evidence type="ECO:0000256" key="5">
    <source>
        <dbReference type="ARBA" id="ARBA00022741"/>
    </source>
</evidence>
<dbReference type="GO" id="GO:0016740">
    <property type="term" value="F:transferase activity"/>
    <property type="evidence" value="ECO:0007669"/>
    <property type="project" value="UniProtKB-KW"/>
</dbReference>
<keyword evidence="7" id="KW-0067">ATP-binding</keyword>
<feature type="domain" description="CoA carboxyltransferase C-terminal" evidence="11">
    <location>
        <begin position="1"/>
        <end position="235"/>
    </location>
</feature>
<dbReference type="PANTHER" id="PTHR42853">
    <property type="entry name" value="ACETYL-COENZYME A CARBOXYLASE CARBOXYL TRANSFERASE SUBUNIT ALPHA"/>
    <property type="match status" value="1"/>
</dbReference>
<evidence type="ECO:0000256" key="7">
    <source>
        <dbReference type="ARBA" id="ARBA00022840"/>
    </source>
</evidence>
<organism evidence="12 13">
    <name type="scientific">Loigolactobacillus jiayinensis</name>
    <dbReference type="NCBI Taxonomy" id="2486016"/>
    <lineage>
        <taxon>Bacteria</taxon>
        <taxon>Bacillati</taxon>
        <taxon>Bacillota</taxon>
        <taxon>Bacilli</taxon>
        <taxon>Lactobacillales</taxon>
        <taxon>Lactobacillaceae</taxon>
        <taxon>Loigolactobacillus</taxon>
    </lineage>
</organism>
<dbReference type="Proteomes" id="UP001596289">
    <property type="component" value="Unassembled WGS sequence"/>
</dbReference>
<sequence length="263" mass="29235">MNRFVNEVRSLKKISTLNLVKNLTDDFVPLFGDGHEGIDDALISGLGLMNKKAVMITGIQRGNNAAERTVTHNGSLRPKGYRTCFRLFEQAEQLNIPILTIIDTPGAYCDLNSEKSGQAQAISKLIEKMSILKVPIVSLILGEGGSGGALGLLVSDYRIATSVSMLSTISPEGYSEIMWKKVSPQNSDRALNELHAIPEELKKENVIDLIIEEPNLVKNETIFHLGQTIDGAFQKYLNLDKEELIKQRQDKFDLIGRKYIEYA</sequence>
<proteinExistence type="predicted"/>
<dbReference type="EC" id="2.1.3.15" evidence="2"/>
<keyword evidence="13" id="KW-1185">Reference proteome</keyword>